<name>A0A7J9CQG1_GOSGO</name>
<keyword evidence="3" id="KW-1185">Reference proteome</keyword>
<sequence>MKINFDAAFDGSNAKSASGVVVRNAKGEILTFKITFRESVPKEFATDALACFKGILLGAQLGFESVIVEDFQYVPKTANHLKHMISTESMKKGKEVYHERDVSGFVKEALDWRRPRAPD</sequence>
<gene>
    <name evidence="2" type="ORF">Gogos_002129</name>
</gene>
<protein>
    <recommendedName>
        <fullName evidence="1">RNase H type-1 domain-containing protein</fullName>
    </recommendedName>
</protein>
<evidence type="ECO:0000259" key="1">
    <source>
        <dbReference type="Pfam" id="PF13456"/>
    </source>
</evidence>
<organism evidence="2 3">
    <name type="scientific">Gossypium gossypioides</name>
    <name type="common">Mexican cotton</name>
    <name type="synonym">Selera gossypioides</name>
    <dbReference type="NCBI Taxonomy" id="34282"/>
    <lineage>
        <taxon>Eukaryota</taxon>
        <taxon>Viridiplantae</taxon>
        <taxon>Streptophyta</taxon>
        <taxon>Embryophyta</taxon>
        <taxon>Tracheophyta</taxon>
        <taxon>Spermatophyta</taxon>
        <taxon>Magnoliopsida</taxon>
        <taxon>eudicotyledons</taxon>
        <taxon>Gunneridae</taxon>
        <taxon>Pentapetalae</taxon>
        <taxon>rosids</taxon>
        <taxon>malvids</taxon>
        <taxon>Malvales</taxon>
        <taxon>Malvaceae</taxon>
        <taxon>Malvoideae</taxon>
        <taxon>Gossypium</taxon>
    </lineage>
</organism>
<dbReference type="Pfam" id="PF13456">
    <property type="entry name" value="RVT_3"/>
    <property type="match status" value="1"/>
</dbReference>
<dbReference type="AlphaFoldDB" id="A0A7J9CQG1"/>
<comment type="caution">
    <text evidence="2">The sequence shown here is derived from an EMBL/GenBank/DDBJ whole genome shotgun (WGS) entry which is preliminary data.</text>
</comment>
<dbReference type="EMBL" id="JABEZY010000012">
    <property type="protein sequence ID" value="MBA0750740.1"/>
    <property type="molecule type" value="Genomic_DNA"/>
</dbReference>
<dbReference type="OrthoDB" id="998990at2759"/>
<proteinExistence type="predicted"/>
<dbReference type="GO" id="GO:0003676">
    <property type="term" value="F:nucleic acid binding"/>
    <property type="evidence" value="ECO:0007669"/>
    <property type="project" value="InterPro"/>
</dbReference>
<evidence type="ECO:0000313" key="2">
    <source>
        <dbReference type="EMBL" id="MBA0750740.1"/>
    </source>
</evidence>
<feature type="domain" description="RNase H type-1" evidence="1">
    <location>
        <begin position="4"/>
        <end position="69"/>
    </location>
</feature>
<dbReference type="GO" id="GO:0004523">
    <property type="term" value="F:RNA-DNA hybrid ribonuclease activity"/>
    <property type="evidence" value="ECO:0007669"/>
    <property type="project" value="InterPro"/>
</dbReference>
<evidence type="ECO:0000313" key="3">
    <source>
        <dbReference type="Proteomes" id="UP000593579"/>
    </source>
</evidence>
<reference evidence="2 3" key="1">
    <citation type="journal article" date="2019" name="Genome Biol. Evol.">
        <title>Insights into the evolution of the New World diploid cottons (Gossypium, subgenus Houzingenia) based on genome sequencing.</title>
        <authorList>
            <person name="Grover C.E."/>
            <person name="Arick M.A. 2nd"/>
            <person name="Thrash A."/>
            <person name="Conover J.L."/>
            <person name="Sanders W.S."/>
            <person name="Peterson D.G."/>
            <person name="Frelichowski J.E."/>
            <person name="Scheffler J.A."/>
            <person name="Scheffler B.E."/>
            <person name="Wendel J.F."/>
        </authorList>
    </citation>
    <scope>NUCLEOTIDE SEQUENCE [LARGE SCALE GENOMIC DNA]</scope>
    <source>
        <strain evidence="2">5</strain>
        <tissue evidence="2">Leaf</tissue>
    </source>
</reference>
<dbReference type="Proteomes" id="UP000593579">
    <property type="component" value="Unassembled WGS sequence"/>
</dbReference>
<accession>A0A7J9CQG1</accession>
<dbReference type="InterPro" id="IPR002156">
    <property type="entry name" value="RNaseH_domain"/>
</dbReference>